<dbReference type="Proteomes" id="UP000007306">
    <property type="component" value="Unassembled WGS sequence"/>
</dbReference>
<proteinExistence type="predicted"/>
<dbReference type="Gramene" id="ORGLA07G0233300.1">
    <property type="protein sequence ID" value="ORGLA07G0233300.1"/>
    <property type="gene ID" value="ORGLA07G0233300"/>
</dbReference>
<evidence type="ECO:0000313" key="1">
    <source>
        <dbReference type="EnsemblPlants" id="ORGLA07G0233300.1"/>
    </source>
</evidence>
<reference evidence="1" key="1">
    <citation type="submission" date="2015-06" db="UniProtKB">
        <authorList>
            <consortium name="EnsemblPlants"/>
        </authorList>
    </citation>
    <scope>IDENTIFICATION</scope>
</reference>
<name>I1QDZ1_ORYGL</name>
<dbReference type="AlphaFoldDB" id="I1QDZ1"/>
<sequence>MDSPATPTDFSPLISLAHHNEPCYTKCAAVAHAGLWLVRLMSHNSSSRTGP</sequence>
<keyword evidence="2" id="KW-1185">Reference proteome</keyword>
<protein>
    <submittedName>
        <fullName evidence="1">Uncharacterized protein</fullName>
    </submittedName>
</protein>
<dbReference type="HOGENOM" id="CLU_3176257_0_0_1"/>
<reference evidence="2" key="2">
    <citation type="submission" date="2018-04" db="EMBL/GenBank/DDBJ databases">
        <title>OglaRS2 (Oryza glaberrima Reference Sequence Version 2).</title>
        <authorList>
            <person name="Zhang J."/>
            <person name="Kudrna D."/>
            <person name="Lee S."/>
            <person name="Talag J."/>
            <person name="Rajasekar S."/>
            <person name="Wing R.A."/>
        </authorList>
    </citation>
    <scope>NUCLEOTIDE SEQUENCE [LARGE SCALE GENOMIC DNA]</scope>
    <source>
        <strain evidence="2">cv. IRGC 96717</strain>
    </source>
</reference>
<evidence type="ECO:0000313" key="2">
    <source>
        <dbReference type="Proteomes" id="UP000007306"/>
    </source>
</evidence>
<dbReference type="EnsemblPlants" id="ORGLA07G0233300.1">
    <property type="protein sequence ID" value="ORGLA07G0233300.1"/>
    <property type="gene ID" value="ORGLA07G0233300"/>
</dbReference>
<accession>I1QDZ1</accession>
<organism evidence="1 2">
    <name type="scientific">Oryza glaberrima</name>
    <name type="common">African rice</name>
    <dbReference type="NCBI Taxonomy" id="4538"/>
    <lineage>
        <taxon>Eukaryota</taxon>
        <taxon>Viridiplantae</taxon>
        <taxon>Streptophyta</taxon>
        <taxon>Embryophyta</taxon>
        <taxon>Tracheophyta</taxon>
        <taxon>Spermatophyta</taxon>
        <taxon>Magnoliopsida</taxon>
        <taxon>Liliopsida</taxon>
        <taxon>Poales</taxon>
        <taxon>Poaceae</taxon>
        <taxon>BOP clade</taxon>
        <taxon>Oryzoideae</taxon>
        <taxon>Oryzeae</taxon>
        <taxon>Oryzinae</taxon>
        <taxon>Oryza</taxon>
    </lineage>
</organism>